<protein>
    <recommendedName>
        <fullName evidence="2">Protein kinase domain-containing protein</fullName>
    </recommendedName>
</protein>
<dbReference type="Pfam" id="PF00069">
    <property type="entry name" value="Pkinase"/>
    <property type="match status" value="1"/>
</dbReference>
<dbReference type="InterPro" id="IPR000719">
    <property type="entry name" value="Prot_kinase_dom"/>
</dbReference>
<evidence type="ECO:0000259" key="2">
    <source>
        <dbReference type="PROSITE" id="PS50011"/>
    </source>
</evidence>
<dbReference type="AlphaFoldDB" id="A0A5J4W863"/>
<evidence type="ECO:0000313" key="4">
    <source>
        <dbReference type="Proteomes" id="UP000324800"/>
    </source>
</evidence>
<evidence type="ECO:0000256" key="1">
    <source>
        <dbReference type="SAM" id="MobiDB-lite"/>
    </source>
</evidence>
<dbReference type="InterPro" id="IPR011009">
    <property type="entry name" value="Kinase-like_dom_sf"/>
</dbReference>
<dbReference type="PROSITE" id="PS50011">
    <property type="entry name" value="PROTEIN_KINASE_DOM"/>
    <property type="match status" value="1"/>
</dbReference>
<organism evidence="3 4">
    <name type="scientific">Streblomastix strix</name>
    <dbReference type="NCBI Taxonomy" id="222440"/>
    <lineage>
        <taxon>Eukaryota</taxon>
        <taxon>Metamonada</taxon>
        <taxon>Preaxostyla</taxon>
        <taxon>Oxymonadida</taxon>
        <taxon>Streblomastigidae</taxon>
        <taxon>Streblomastix</taxon>
    </lineage>
</organism>
<dbReference type="EMBL" id="SNRW01003074">
    <property type="protein sequence ID" value="KAA6390876.1"/>
    <property type="molecule type" value="Genomic_DNA"/>
</dbReference>
<dbReference type="GO" id="GO:0004674">
    <property type="term" value="F:protein serine/threonine kinase activity"/>
    <property type="evidence" value="ECO:0007669"/>
    <property type="project" value="InterPro"/>
</dbReference>
<dbReference type="GO" id="GO:0005524">
    <property type="term" value="F:ATP binding"/>
    <property type="evidence" value="ECO:0007669"/>
    <property type="project" value="InterPro"/>
</dbReference>
<dbReference type="SMART" id="SM00220">
    <property type="entry name" value="S_TKc"/>
    <property type="match status" value="1"/>
</dbReference>
<sequence length="525" mass="61539">MDWQETIRKERHIPIRELEAQPIYLMEYANLKTLNIIAQQPYEDLPINTLRALMKQILEGIKVFHSVGLVHRDIKCDNILLHSPPGSGRVHIKISDFGFALKEEEALGLTYLAGTLPYMPPELFQESIRISQKVDIYSIGITFYLLVVHKFPVNGANYSQYQAIFKDLKFIERPSEIEDDQLWDILSQMLQFDSIKRLTATDALKHPFFTTPEALADISPEQQELASQAIIDQGKDNYNITEYDVDPTFIVAQSVIQHFMEAKSPHQLEQSFHLNSSQVHYTTTQTIIKQYAASVIGRIHKAKPIPSEYGPEIINYLKETMNDSDQYVTNVELQTLQKLFKFGTLETREEIRNKISIDRIKFIANFGNDNQKNASKQMIKNHYENVIVHAGRLLEMINEYELNKNLKTIQQDQKDKNIEKHQEIDQIEDKQQLERNDRCELKNETDDQIEVEFEKERNKETYNNDEKHQQDNQIEYEYEQKEEIENKNLKEEDETEKDDKADIADNDEIDKKQQQLKKDQDEQNK</sequence>
<dbReference type="PROSITE" id="PS00108">
    <property type="entry name" value="PROTEIN_KINASE_ST"/>
    <property type="match status" value="1"/>
</dbReference>
<dbReference type="PANTHER" id="PTHR24348">
    <property type="entry name" value="SERINE/THREONINE-PROTEIN KINASE UNC-51-RELATED"/>
    <property type="match status" value="1"/>
</dbReference>
<evidence type="ECO:0000313" key="3">
    <source>
        <dbReference type="EMBL" id="KAA6390876.1"/>
    </source>
</evidence>
<feature type="region of interest" description="Disordered" evidence="1">
    <location>
        <begin position="483"/>
        <end position="525"/>
    </location>
</feature>
<dbReference type="Gene3D" id="1.10.510.10">
    <property type="entry name" value="Transferase(Phosphotransferase) domain 1"/>
    <property type="match status" value="1"/>
</dbReference>
<dbReference type="GO" id="GO:0005737">
    <property type="term" value="C:cytoplasm"/>
    <property type="evidence" value="ECO:0007669"/>
    <property type="project" value="TreeGrafter"/>
</dbReference>
<dbReference type="SUPFAM" id="SSF56112">
    <property type="entry name" value="Protein kinase-like (PK-like)"/>
    <property type="match status" value="1"/>
</dbReference>
<dbReference type="GO" id="GO:0010506">
    <property type="term" value="P:regulation of autophagy"/>
    <property type="evidence" value="ECO:0007669"/>
    <property type="project" value="InterPro"/>
</dbReference>
<dbReference type="Proteomes" id="UP000324800">
    <property type="component" value="Unassembled WGS sequence"/>
</dbReference>
<dbReference type="InterPro" id="IPR008271">
    <property type="entry name" value="Ser/Thr_kinase_AS"/>
</dbReference>
<feature type="compositionally biased region" description="Basic and acidic residues" evidence="1">
    <location>
        <begin position="497"/>
        <end position="525"/>
    </location>
</feature>
<proteinExistence type="predicted"/>
<gene>
    <name evidence="3" type="ORF">EZS28_013600</name>
</gene>
<reference evidence="3 4" key="1">
    <citation type="submission" date="2019-03" db="EMBL/GenBank/DDBJ databases">
        <title>Single cell metagenomics reveals metabolic interactions within the superorganism composed of flagellate Streblomastix strix and complex community of Bacteroidetes bacteria on its surface.</title>
        <authorList>
            <person name="Treitli S.C."/>
            <person name="Kolisko M."/>
            <person name="Husnik F."/>
            <person name="Keeling P."/>
            <person name="Hampl V."/>
        </authorList>
    </citation>
    <scope>NUCLEOTIDE SEQUENCE [LARGE SCALE GENOMIC DNA]</scope>
    <source>
        <strain evidence="3">ST1C</strain>
    </source>
</reference>
<accession>A0A5J4W863</accession>
<feature type="domain" description="Protein kinase" evidence="2">
    <location>
        <begin position="1"/>
        <end position="209"/>
    </location>
</feature>
<name>A0A5J4W863_9EUKA</name>
<comment type="caution">
    <text evidence="3">The sequence shown here is derived from an EMBL/GenBank/DDBJ whole genome shotgun (WGS) entry which is preliminary data.</text>
</comment>
<dbReference type="InterPro" id="IPR045269">
    <property type="entry name" value="Atg1-like"/>
</dbReference>